<dbReference type="Proteomes" id="UP001498398">
    <property type="component" value="Unassembled WGS sequence"/>
</dbReference>
<evidence type="ECO:0000256" key="3">
    <source>
        <dbReference type="ARBA" id="ARBA00022553"/>
    </source>
</evidence>
<keyword evidence="8" id="KW-0812">Transmembrane</keyword>
<evidence type="ECO:0000256" key="8">
    <source>
        <dbReference type="SAM" id="Phobius"/>
    </source>
</evidence>
<evidence type="ECO:0000256" key="1">
    <source>
        <dbReference type="ARBA" id="ARBA00000085"/>
    </source>
</evidence>
<evidence type="ECO:0000256" key="7">
    <source>
        <dbReference type="SAM" id="MobiDB-lite"/>
    </source>
</evidence>
<evidence type="ECO:0000259" key="9">
    <source>
        <dbReference type="PROSITE" id="PS50109"/>
    </source>
</evidence>
<feature type="transmembrane region" description="Helical" evidence="8">
    <location>
        <begin position="241"/>
        <end position="260"/>
    </location>
</feature>
<keyword evidence="5" id="KW-0418">Kinase</keyword>
<evidence type="ECO:0000313" key="12">
    <source>
        <dbReference type="Proteomes" id="UP001498398"/>
    </source>
</evidence>
<keyword evidence="8" id="KW-1133">Transmembrane helix</keyword>
<dbReference type="SUPFAM" id="SSF47384">
    <property type="entry name" value="Homodimeric domain of signal transducing histidine kinase"/>
    <property type="match status" value="1"/>
</dbReference>
<dbReference type="InterPro" id="IPR005467">
    <property type="entry name" value="His_kinase_dom"/>
</dbReference>
<evidence type="ECO:0000256" key="6">
    <source>
        <dbReference type="PROSITE-ProRule" id="PRU00169"/>
    </source>
</evidence>
<keyword evidence="12" id="KW-1185">Reference proteome</keyword>
<feature type="region of interest" description="Disordered" evidence="7">
    <location>
        <begin position="617"/>
        <end position="708"/>
    </location>
</feature>
<evidence type="ECO:0000256" key="4">
    <source>
        <dbReference type="ARBA" id="ARBA00022679"/>
    </source>
</evidence>
<dbReference type="SUPFAM" id="SSF52172">
    <property type="entry name" value="CheY-like"/>
    <property type="match status" value="1"/>
</dbReference>
<keyword evidence="4" id="KW-0808">Transferase</keyword>
<feature type="compositionally biased region" description="Basic and acidic residues" evidence="7">
    <location>
        <begin position="630"/>
        <end position="642"/>
    </location>
</feature>
<keyword evidence="8" id="KW-0472">Membrane</keyword>
<reference evidence="11 12" key="1">
    <citation type="submission" date="2024-01" db="EMBL/GenBank/DDBJ databases">
        <title>A draft genome for the cacao thread blight pathogen Marasmiellus scandens.</title>
        <authorList>
            <person name="Baruah I.K."/>
            <person name="Leung J."/>
            <person name="Bukari Y."/>
            <person name="Amoako-Attah I."/>
            <person name="Meinhardt L.W."/>
            <person name="Bailey B.A."/>
            <person name="Cohen S.P."/>
        </authorList>
    </citation>
    <scope>NUCLEOTIDE SEQUENCE [LARGE SCALE GENOMIC DNA]</scope>
    <source>
        <strain evidence="11 12">GH-19</strain>
    </source>
</reference>
<dbReference type="SMART" id="SM00388">
    <property type="entry name" value="HisKA"/>
    <property type="match status" value="1"/>
</dbReference>
<evidence type="ECO:0000256" key="5">
    <source>
        <dbReference type="ARBA" id="ARBA00022777"/>
    </source>
</evidence>
<feature type="domain" description="Response regulatory" evidence="10">
    <location>
        <begin position="1049"/>
        <end position="1166"/>
    </location>
</feature>
<dbReference type="SUPFAM" id="SSF55874">
    <property type="entry name" value="ATPase domain of HSP90 chaperone/DNA topoisomerase II/histidine kinase"/>
    <property type="match status" value="2"/>
</dbReference>
<feature type="compositionally biased region" description="Basic residues" evidence="7">
    <location>
        <begin position="680"/>
        <end position="694"/>
    </location>
</feature>
<keyword evidence="3 6" id="KW-0597">Phosphoprotein</keyword>
<dbReference type="Pfam" id="PF00072">
    <property type="entry name" value="Response_reg"/>
    <property type="match status" value="1"/>
</dbReference>
<feature type="compositionally biased region" description="Basic and acidic residues" evidence="7">
    <location>
        <begin position="522"/>
        <end position="540"/>
    </location>
</feature>
<organism evidence="11 12">
    <name type="scientific">Marasmiellus scandens</name>
    <dbReference type="NCBI Taxonomy" id="2682957"/>
    <lineage>
        <taxon>Eukaryota</taxon>
        <taxon>Fungi</taxon>
        <taxon>Dikarya</taxon>
        <taxon>Basidiomycota</taxon>
        <taxon>Agaricomycotina</taxon>
        <taxon>Agaricomycetes</taxon>
        <taxon>Agaricomycetidae</taxon>
        <taxon>Agaricales</taxon>
        <taxon>Marasmiineae</taxon>
        <taxon>Omphalotaceae</taxon>
        <taxon>Marasmiellus</taxon>
    </lineage>
</organism>
<dbReference type="Gene3D" id="3.40.50.2300">
    <property type="match status" value="1"/>
</dbReference>
<evidence type="ECO:0000259" key="10">
    <source>
        <dbReference type="PROSITE" id="PS50110"/>
    </source>
</evidence>
<protein>
    <recommendedName>
        <fullName evidence="2">histidine kinase</fullName>
        <ecNumber evidence="2">2.7.13.3</ecNumber>
    </recommendedName>
</protein>
<dbReference type="CDD" id="cd00082">
    <property type="entry name" value="HisKA"/>
    <property type="match status" value="1"/>
</dbReference>
<feature type="region of interest" description="Disordered" evidence="7">
    <location>
        <begin position="507"/>
        <end position="553"/>
    </location>
</feature>
<dbReference type="InterPro" id="IPR011006">
    <property type="entry name" value="CheY-like_superfamily"/>
</dbReference>
<feature type="transmembrane region" description="Helical" evidence="8">
    <location>
        <begin position="215"/>
        <end position="235"/>
    </location>
</feature>
<comment type="catalytic activity">
    <reaction evidence="1">
        <text>ATP + protein L-histidine = ADP + protein N-phospho-L-histidine.</text>
        <dbReference type="EC" id="2.7.13.3"/>
    </reaction>
</comment>
<feature type="compositionally biased region" description="Low complexity" evidence="7">
    <location>
        <begin position="1018"/>
        <end position="1036"/>
    </location>
</feature>
<comment type="caution">
    <text evidence="11">The sequence shown here is derived from an EMBL/GenBank/DDBJ whole genome shotgun (WGS) entry which is preliminary data.</text>
</comment>
<feature type="modified residue" description="4-aspartylphosphate" evidence="6">
    <location>
        <position position="1101"/>
    </location>
</feature>
<feature type="domain" description="Histidine kinase" evidence="9">
    <location>
        <begin position="386"/>
        <end position="793"/>
    </location>
</feature>
<sequence length="1187" mass="129837">MVGSSVARLNNPRTRKVGFELTQDGNWWERGVTKVKSAIQKAIRTSTGSPSDGLGGEGSESTTSTSAFIAGQQQIMAESEGADWTVDEVIVKGDEVDVLRYLGSSSGGSPLHSDRGSIHNEYPAMGDGSDLRRSRSESSTMAEILNVYRTLEKQFRHFFDQKFEEEDREEEFRKLNWYSTKPWAFYGSLYLVINWILYLALNLQSTKFSIYAQACYYGGLTFLTFPLPFFIATDIPVRYPVFFQLWFACAVWFCGITEIIQTKRCHFFTNNNCHGKDFLAMLYYITAQPALMMFVLSRRIYTLVMQVAVFVIMLVLIIPVQGIFARNVVSFVVFSAFLQGLHYNRETTERRLFLLNYQLKSAYRSQQKAQMAQHKASLAKRRFASYIFHEVRVPLNNAAIAFHIMQETGAFDQEGMKSYIEQIDALDRSFLAMGQVLNDSLDLEKMDQGHFDIHPRPFPLHSMIRAALGPLIVSAQSRGLEVHIELDPRIDELCKLPLGGMGMISYGSRDGSGEFGQGQEGESGKGDKEKDVEKEGKEGVEIPQGSTQGTSELWVRGDEVRLHQVLTNLVSNAIKFTPENTKGGIKVNTKFVTVARYPSTGLGGKWEDGSERLQHPFDRAEEGGYEEWDAAEREKEKERLSETRNSGDPADRMEKGEMNSHGHGRGVHRDAETTNALNNLKRKLSSSPGLKRRGSSGGHGHGGQKTESTMSQDMLVFRLEIVDQGPGIKPSDLADNKLFQPFAQTKVGRMSKNGTGLGLAIVRQIVSLSGGRLGIISHKGQGATFWVELSYPLATKSEIGDAMKTNTTPEPAFATFNHHAHRGASPEHSIHTTHSSTFAKPHVPSQGMGTLGTLNLGRWPTVAFSEDVKPPMLIGMGVMGTPPLTPGIEMKEYGFIPARAGSTSSHSHDHGSVAGTASVRGTPGEELPMMILPPPPMSRPSISQVESSGTESDRTLIEGQPATPYIMPGTIPEVVGGEGSSEQLPTPGSPEPALPSSSSIPPPSGSPTEVVVPVAMIAPASASTSGPASASTSTTTKRGPKAVDPDPLSALVVDDDLVTRLQMVKLLQMNGCVVDVAKDGQESLDLLLGPNAKTYDLVSMDNHMPVKTGEEAVREIRQAGNEIFIVGCTGNALTEDQRSFIKAGVNYVLTKPINFTLLKKYVQEARKRREDRRVAGGASSPAPASGS</sequence>
<dbReference type="CDD" id="cd17546">
    <property type="entry name" value="REC_hyHK_CKI1_RcsC-like"/>
    <property type="match status" value="1"/>
</dbReference>
<dbReference type="InterPro" id="IPR036097">
    <property type="entry name" value="HisK_dim/P_sf"/>
</dbReference>
<dbReference type="PROSITE" id="PS50109">
    <property type="entry name" value="HIS_KIN"/>
    <property type="match status" value="1"/>
</dbReference>
<evidence type="ECO:0000313" key="11">
    <source>
        <dbReference type="EMBL" id="KAK7472046.1"/>
    </source>
</evidence>
<evidence type="ECO:0000256" key="2">
    <source>
        <dbReference type="ARBA" id="ARBA00012438"/>
    </source>
</evidence>
<dbReference type="PRINTS" id="PR00344">
    <property type="entry name" value="BCTRLSENSOR"/>
</dbReference>
<dbReference type="Gene3D" id="3.30.565.10">
    <property type="entry name" value="Histidine kinase-like ATPase, C-terminal domain"/>
    <property type="match status" value="1"/>
</dbReference>
<feature type="transmembrane region" description="Helical" evidence="8">
    <location>
        <begin position="300"/>
        <end position="318"/>
    </location>
</feature>
<dbReference type="InterPro" id="IPR003594">
    <property type="entry name" value="HATPase_dom"/>
</dbReference>
<feature type="transmembrane region" description="Helical" evidence="8">
    <location>
        <begin position="183"/>
        <end position="203"/>
    </location>
</feature>
<dbReference type="PANTHER" id="PTHR43047">
    <property type="entry name" value="TWO-COMPONENT HISTIDINE PROTEIN KINASE"/>
    <property type="match status" value="1"/>
</dbReference>
<dbReference type="EMBL" id="JBANRG010000001">
    <property type="protein sequence ID" value="KAK7472046.1"/>
    <property type="molecule type" value="Genomic_DNA"/>
</dbReference>
<feature type="compositionally biased region" description="Basic and acidic residues" evidence="7">
    <location>
        <begin position="649"/>
        <end position="660"/>
    </location>
</feature>
<dbReference type="EC" id="2.7.13.3" evidence="2"/>
<dbReference type="InterPro" id="IPR003661">
    <property type="entry name" value="HisK_dim/P_dom"/>
</dbReference>
<dbReference type="SMART" id="SM00448">
    <property type="entry name" value="REC"/>
    <property type="match status" value="1"/>
</dbReference>
<feature type="region of interest" description="Disordered" evidence="7">
    <location>
        <begin position="43"/>
        <end position="64"/>
    </location>
</feature>
<dbReference type="Pfam" id="PF02518">
    <property type="entry name" value="HATPase_c"/>
    <property type="match status" value="1"/>
</dbReference>
<name>A0ABR1K3A2_9AGAR</name>
<proteinExistence type="predicted"/>
<dbReference type="InterPro" id="IPR036890">
    <property type="entry name" value="HATPase_C_sf"/>
</dbReference>
<dbReference type="PROSITE" id="PS50110">
    <property type="entry name" value="RESPONSE_REGULATORY"/>
    <property type="match status" value="1"/>
</dbReference>
<feature type="region of interest" description="Disordered" evidence="7">
    <location>
        <begin position="900"/>
        <end position="1046"/>
    </location>
</feature>
<accession>A0ABR1K3A2</accession>
<dbReference type="Gene3D" id="1.10.287.130">
    <property type="match status" value="1"/>
</dbReference>
<dbReference type="InterPro" id="IPR001789">
    <property type="entry name" value="Sig_transdc_resp-reg_receiver"/>
</dbReference>
<dbReference type="PANTHER" id="PTHR43047:SF66">
    <property type="entry name" value="HISKA"/>
    <property type="match status" value="1"/>
</dbReference>
<dbReference type="InterPro" id="IPR004358">
    <property type="entry name" value="Sig_transdc_His_kin-like_C"/>
</dbReference>
<gene>
    <name evidence="11" type="ORF">VKT23_000157</name>
</gene>
<dbReference type="SMART" id="SM00387">
    <property type="entry name" value="HATPase_c"/>
    <property type="match status" value="1"/>
</dbReference>